<evidence type="ECO:0000313" key="13">
    <source>
        <dbReference type="EMBL" id="HEA16170.1"/>
    </source>
</evidence>
<keyword evidence="7 8" id="KW-0998">Cell outer membrane</keyword>
<dbReference type="NCBIfam" id="TIGR01782">
    <property type="entry name" value="TonB-Xanth-Caul"/>
    <property type="match status" value="1"/>
</dbReference>
<reference evidence="13" key="1">
    <citation type="journal article" date="2020" name="mSystems">
        <title>Genome- and Community-Level Interaction Insights into Carbon Utilization and Element Cycling Functions of Hydrothermarchaeota in Hydrothermal Sediment.</title>
        <authorList>
            <person name="Zhou Z."/>
            <person name="Liu Y."/>
            <person name="Xu W."/>
            <person name="Pan J."/>
            <person name="Luo Z.H."/>
            <person name="Li M."/>
        </authorList>
    </citation>
    <scope>NUCLEOTIDE SEQUENCE [LARGE SCALE GENOMIC DNA]</scope>
    <source>
        <strain evidence="13">HyVt-346</strain>
    </source>
</reference>
<name>A0A7V1CY76_9GAMM</name>
<keyword evidence="6 8" id="KW-0472">Membrane</keyword>
<keyword evidence="2 8" id="KW-0813">Transport</keyword>
<dbReference type="PANTHER" id="PTHR40980">
    <property type="entry name" value="PLUG DOMAIN-CONTAINING PROTEIN"/>
    <property type="match status" value="1"/>
</dbReference>
<dbReference type="Pfam" id="PF07715">
    <property type="entry name" value="Plug"/>
    <property type="match status" value="1"/>
</dbReference>
<dbReference type="Gene3D" id="2.40.170.20">
    <property type="entry name" value="TonB-dependent receptor, beta-barrel domain"/>
    <property type="match status" value="1"/>
</dbReference>
<dbReference type="EMBL" id="DRGM01000076">
    <property type="protein sequence ID" value="HEA16170.1"/>
    <property type="molecule type" value="Genomic_DNA"/>
</dbReference>
<dbReference type="InterPro" id="IPR000531">
    <property type="entry name" value="Beta-barrel_TonB"/>
</dbReference>
<evidence type="ECO:0000256" key="2">
    <source>
        <dbReference type="ARBA" id="ARBA00022448"/>
    </source>
</evidence>
<comment type="similarity">
    <text evidence="8 9">Belongs to the TonB-dependent receptor family.</text>
</comment>
<dbReference type="Proteomes" id="UP000886188">
    <property type="component" value="Unassembled WGS sequence"/>
</dbReference>
<dbReference type="SUPFAM" id="SSF56935">
    <property type="entry name" value="Porins"/>
    <property type="match status" value="1"/>
</dbReference>
<keyword evidence="3 8" id="KW-1134">Transmembrane beta strand</keyword>
<evidence type="ECO:0000256" key="1">
    <source>
        <dbReference type="ARBA" id="ARBA00004571"/>
    </source>
</evidence>
<evidence type="ECO:0000256" key="5">
    <source>
        <dbReference type="ARBA" id="ARBA00023077"/>
    </source>
</evidence>
<evidence type="ECO:0000256" key="10">
    <source>
        <dbReference type="SAM" id="SignalP"/>
    </source>
</evidence>
<comment type="subcellular location">
    <subcellularLocation>
        <location evidence="1 8">Cell outer membrane</location>
        <topology evidence="1 8">Multi-pass membrane protein</topology>
    </subcellularLocation>
</comment>
<evidence type="ECO:0000256" key="4">
    <source>
        <dbReference type="ARBA" id="ARBA00022692"/>
    </source>
</evidence>
<feature type="signal peptide" evidence="10">
    <location>
        <begin position="1"/>
        <end position="25"/>
    </location>
</feature>
<dbReference type="InterPro" id="IPR039426">
    <property type="entry name" value="TonB-dep_rcpt-like"/>
</dbReference>
<dbReference type="PROSITE" id="PS52016">
    <property type="entry name" value="TONB_DEPENDENT_REC_3"/>
    <property type="match status" value="1"/>
</dbReference>
<accession>A0A7V1CY76</accession>
<protein>
    <submittedName>
        <fullName evidence="13">TonB-dependent receptor</fullName>
    </submittedName>
</protein>
<keyword evidence="13" id="KW-0675">Receptor</keyword>
<organism evidence="13">
    <name type="scientific">Pseudoalteromonas prydzensis</name>
    <dbReference type="NCBI Taxonomy" id="182141"/>
    <lineage>
        <taxon>Bacteria</taxon>
        <taxon>Pseudomonadati</taxon>
        <taxon>Pseudomonadota</taxon>
        <taxon>Gammaproteobacteria</taxon>
        <taxon>Alteromonadales</taxon>
        <taxon>Pseudoalteromonadaceae</taxon>
        <taxon>Pseudoalteromonas</taxon>
    </lineage>
</organism>
<gene>
    <name evidence="13" type="ORF">ENH88_06940</name>
</gene>
<evidence type="ECO:0000256" key="8">
    <source>
        <dbReference type="PROSITE-ProRule" id="PRU01360"/>
    </source>
</evidence>
<dbReference type="PANTHER" id="PTHR40980:SF3">
    <property type="entry name" value="TONB-DEPENDENT RECEPTOR-LIKE BETA-BARREL DOMAIN-CONTAINING PROTEIN"/>
    <property type="match status" value="1"/>
</dbReference>
<feature type="domain" description="TonB-dependent receptor plug" evidence="12">
    <location>
        <begin position="63"/>
        <end position="158"/>
    </location>
</feature>
<dbReference type="CDD" id="cd01347">
    <property type="entry name" value="ligand_gated_channel"/>
    <property type="match status" value="1"/>
</dbReference>
<evidence type="ECO:0000256" key="9">
    <source>
        <dbReference type="RuleBase" id="RU003357"/>
    </source>
</evidence>
<feature type="domain" description="TonB-dependent receptor-like beta-barrel" evidence="11">
    <location>
        <begin position="417"/>
        <end position="888"/>
    </location>
</feature>
<evidence type="ECO:0000259" key="12">
    <source>
        <dbReference type="Pfam" id="PF07715"/>
    </source>
</evidence>
<comment type="caution">
    <text evidence="13">The sequence shown here is derived from an EMBL/GenBank/DDBJ whole genome shotgun (WGS) entry which is preliminary data.</text>
</comment>
<dbReference type="Gene3D" id="2.170.130.10">
    <property type="entry name" value="TonB-dependent receptor, plug domain"/>
    <property type="match status" value="1"/>
</dbReference>
<proteinExistence type="inferred from homology"/>
<dbReference type="GO" id="GO:0009279">
    <property type="term" value="C:cell outer membrane"/>
    <property type="evidence" value="ECO:0007669"/>
    <property type="project" value="UniProtKB-SubCell"/>
</dbReference>
<feature type="chain" id="PRO_5030711260" evidence="10">
    <location>
        <begin position="26"/>
        <end position="921"/>
    </location>
</feature>
<sequence>MTKRIFPFSPLALALSALFVAPSYAQDTENEEHAMEQIVVTGSYIKSLEQAIDLKRANIGFSDSIVASDIADFPEQNLAEALQRMPGVTIERNKGLGQKVNVRSLPSEFTFVSINNLATASGSGGRDVEFDIFASEIIQSVTVKKSPTAADEEGGIAGSVAITTARPFDYDGRKLVASVEGAYNEISEQTDPKFAFLASDTFGDWGALASLAYSERTNRTDSNSGINFRPLSRWLEKKGSSQWQSDQAADVLARDTGITIDDRFNSDETSRVVFLDKVGDRAYLTEQEKWGATLSLQYKPSSEFSLTFDGLLGNFDDHEDEYDAAAYTASSISSLERVNQYDNTTLADYGITVLTDVDYAATQHEFLSKEHSSDTDYQQLSIAMDWLVGEWDVYGLVGYSGADKSTETTNLKHTAYRATRSRYTSTGAETIPSDNANTFDMYNSPDAYLFDYNEVNLEAISDDKYAAQLDFSRQLNLTFFPALTKVQFGARYTDKSKQRNYGTNRATGPSAGDTSWVGTRTLADSELTSIADLVHGGEYLSEVSAKADWRQISNSYAREQLRYTGFVVDFTPDQYYQVEEKTTAIYAMADFAFDIGDMPATLNTGVRYIDTDVNSSGYHQVQNDDGSTDYTSAPVSKNGNYSDLLPSVNFTLELTDDLVLRAAASETLMRPALTDIAYKRTVSLNEFKYRDGNPDLQPTYADQWEVGLEWYLAEGGLLAVSYFEKEIEGVVRESLTGVVEGVTKYNDNGSVDGVYDFDVYQKVNAEGSYDVSGIEFIAQIPFVRFHRMLEGFGINANYTTLENSLTGASDLGIPTPPEGLADETYNLTFYYENDSFDARISYNYKDKYVEYIERDMYPVYRDAYGQMDVSLGYNINDVVKVTLEGINITDEATQGYTLDPAFPTMYEFSGRRMALGVRAIF</sequence>
<evidence type="ECO:0000256" key="7">
    <source>
        <dbReference type="ARBA" id="ARBA00023237"/>
    </source>
</evidence>
<evidence type="ECO:0000256" key="3">
    <source>
        <dbReference type="ARBA" id="ARBA00022452"/>
    </source>
</evidence>
<keyword evidence="5 9" id="KW-0798">TonB box</keyword>
<dbReference type="InterPro" id="IPR012910">
    <property type="entry name" value="Plug_dom"/>
</dbReference>
<dbReference type="InterPro" id="IPR010104">
    <property type="entry name" value="TonB_rcpt_bac"/>
</dbReference>
<evidence type="ECO:0000256" key="6">
    <source>
        <dbReference type="ARBA" id="ARBA00023136"/>
    </source>
</evidence>
<dbReference type="AlphaFoldDB" id="A0A7V1CY76"/>
<dbReference type="InterPro" id="IPR037066">
    <property type="entry name" value="Plug_dom_sf"/>
</dbReference>
<evidence type="ECO:0000259" key="11">
    <source>
        <dbReference type="Pfam" id="PF00593"/>
    </source>
</evidence>
<keyword evidence="10" id="KW-0732">Signal</keyword>
<dbReference type="InterPro" id="IPR036942">
    <property type="entry name" value="Beta-barrel_TonB_sf"/>
</dbReference>
<keyword evidence="4 8" id="KW-0812">Transmembrane</keyword>
<dbReference type="Pfam" id="PF00593">
    <property type="entry name" value="TonB_dep_Rec_b-barrel"/>
    <property type="match status" value="1"/>
</dbReference>